<feature type="non-terminal residue" evidence="1">
    <location>
        <position position="1"/>
    </location>
</feature>
<evidence type="ECO:0000313" key="1">
    <source>
        <dbReference type="EMBL" id="MCI38081.1"/>
    </source>
</evidence>
<proteinExistence type="predicted"/>
<protein>
    <submittedName>
        <fullName evidence="1">Uncharacterized protein</fullName>
    </submittedName>
</protein>
<dbReference type="Proteomes" id="UP000265520">
    <property type="component" value="Unassembled WGS sequence"/>
</dbReference>
<sequence>HKTMGTIDHHHEDMNEALLWDMRVGDDWSRLAATI</sequence>
<dbReference type="EMBL" id="LXQA010251805">
    <property type="protein sequence ID" value="MCI38081.1"/>
    <property type="molecule type" value="Genomic_DNA"/>
</dbReference>
<dbReference type="AlphaFoldDB" id="A0A392RN74"/>
<organism evidence="1 2">
    <name type="scientific">Trifolium medium</name>
    <dbReference type="NCBI Taxonomy" id="97028"/>
    <lineage>
        <taxon>Eukaryota</taxon>
        <taxon>Viridiplantae</taxon>
        <taxon>Streptophyta</taxon>
        <taxon>Embryophyta</taxon>
        <taxon>Tracheophyta</taxon>
        <taxon>Spermatophyta</taxon>
        <taxon>Magnoliopsida</taxon>
        <taxon>eudicotyledons</taxon>
        <taxon>Gunneridae</taxon>
        <taxon>Pentapetalae</taxon>
        <taxon>rosids</taxon>
        <taxon>fabids</taxon>
        <taxon>Fabales</taxon>
        <taxon>Fabaceae</taxon>
        <taxon>Papilionoideae</taxon>
        <taxon>50 kb inversion clade</taxon>
        <taxon>NPAAA clade</taxon>
        <taxon>Hologalegina</taxon>
        <taxon>IRL clade</taxon>
        <taxon>Trifolieae</taxon>
        <taxon>Trifolium</taxon>
    </lineage>
</organism>
<reference evidence="1 2" key="1">
    <citation type="journal article" date="2018" name="Front. Plant Sci.">
        <title>Red Clover (Trifolium pratense) and Zigzag Clover (T. medium) - A Picture of Genomic Similarities and Differences.</title>
        <authorList>
            <person name="Dluhosova J."/>
            <person name="Istvanek J."/>
            <person name="Nedelnik J."/>
            <person name="Repkova J."/>
        </authorList>
    </citation>
    <scope>NUCLEOTIDE SEQUENCE [LARGE SCALE GENOMIC DNA]</scope>
    <source>
        <strain evidence="2">cv. 10/8</strain>
        <tissue evidence="1">Leaf</tissue>
    </source>
</reference>
<accession>A0A392RN74</accession>
<name>A0A392RN74_9FABA</name>
<comment type="caution">
    <text evidence="1">The sequence shown here is derived from an EMBL/GenBank/DDBJ whole genome shotgun (WGS) entry which is preliminary data.</text>
</comment>
<evidence type="ECO:0000313" key="2">
    <source>
        <dbReference type="Proteomes" id="UP000265520"/>
    </source>
</evidence>
<keyword evidence="2" id="KW-1185">Reference proteome</keyword>